<keyword evidence="1" id="KW-0812">Transmembrane</keyword>
<comment type="caution">
    <text evidence="2">The sequence shown here is derived from an EMBL/GenBank/DDBJ whole genome shotgun (WGS) entry which is preliminary data.</text>
</comment>
<dbReference type="RefSeq" id="WP_220118916.1">
    <property type="nucleotide sequence ID" value="NZ_JAHZUY010000072.1"/>
</dbReference>
<evidence type="ECO:0000256" key="1">
    <source>
        <dbReference type="SAM" id="Phobius"/>
    </source>
</evidence>
<dbReference type="EMBL" id="JAHZUY010000072">
    <property type="protein sequence ID" value="MBW8271138.1"/>
    <property type="molecule type" value="Genomic_DNA"/>
</dbReference>
<proteinExistence type="predicted"/>
<sequence>MTRSLWSRIAALRADTRGVAAMEYGLIAAFIAVAIIAGLTAVGGNLGNFFTSLSSKFVTGG</sequence>
<keyword evidence="1" id="KW-1133">Transmembrane helix</keyword>
<dbReference type="Proteomes" id="UP001519924">
    <property type="component" value="Unassembled WGS sequence"/>
</dbReference>
<reference evidence="2 3" key="1">
    <citation type="submission" date="2021-08" db="EMBL/GenBank/DDBJ databases">
        <title>Caldovatus sediminis gen. nov., sp. nov., a moderately thermophilic bacterium isolated from a hot spring.</title>
        <authorList>
            <person name="Hu C.-J."/>
            <person name="Li W.-J."/>
            <person name="Xian W.-D."/>
        </authorList>
    </citation>
    <scope>NUCLEOTIDE SEQUENCE [LARGE SCALE GENOMIC DNA]</scope>
    <source>
        <strain evidence="2 3">SYSU G05006</strain>
    </source>
</reference>
<evidence type="ECO:0000313" key="2">
    <source>
        <dbReference type="EMBL" id="MBW8271138.1"/>
    </source>
</evidence>
<keyword evidence="3" id="KW-1185">Reference proteome</keyword>
<protein>
    <submittedName>
        <fullName evidence="2">Flp family type IVb pilin</fullName>
    </submittedName>
</protein>
<name>A0ABS7F747_9PROT</name>
<dbReference type="Pfam" id="PF04964">
    <property type="entry name" value="Flp_Fap"/>
    <property type="match status" value="1"/>
</dbReference>
<gene>
    <name evidence="2" type="ORF">K1J50_16790</name>
</gene>
<feature type="transmembrane region" description="Helical" evidence="1">
    <location>
        <begin position="21"/>
        <end position="42"/>
    </location>
</feature>
<evidence type="ECO:0000313" key="3">
    <source>
        <dbReference type="Proteomes" id="UP001519924"/>
    </source>
</evidence>
<dbReference type="InterPro" id="IPR007047">
    <property type="entry name" value="Flp_Fap"/>
</dbReference>
<organism evidence="2 3">
    <name type="scientific">Caldovatus aquaticus</name>
    <dbReference type="NCBI Taxonomy" id="2865671"/>
    <lineage>
        <taxon>Bacteria</taxon>
        <taxon>Pseudomonadati</taxon>
        <taxon>Pseudomonadota</taxon>
        <taxon>Alphaproteobacteria</taxon>
        <taxon>Acetobacterales</taxon>
        <taxon>Roseomonadaceae</taxon>
        <taxon>Caldovatus</taxon>
    </lineage>
</organism>
<keyword evidence="1" id="KW-0472">Membrane</keyword>
<accession>A0ABS7F747</accession>